<keyword evidence="4" id="KW-1185">Reference proteome</keyword>
<organism evidence="3 4">
    <name type="scientific">Ficus carica</name>
    <name type="common">Common fig</name>
    <dbReference type="NCBI Taxonomy" id="3494"/>
    <lineage>
        <taxon>Eukaryota</taxon>
        <taxon>Viridiplantae</taxon>
        <taxon>Streptophyta</taxon>
        <taxon>Embryophyta</taxon>
        <taxon>Tracheophyta</taxon>
        <taxon>Spermatophyta</taxon>
        <taxon>Magnoliopsida</taxon>
        <taxon>eudicotyledons</taxon>
        <taxon>Gunneridae</taxon>
        <taxon>Pentapetalae</taxon>
        <taxon>rosids</taxon>
        <taxon>fabids</taxon>
        <taxon>Rosales</taxon>
        <taxon>Moraceae</taxon>
        <taxon>Ficeae</taxon>
        <taxon>Ficus</taxon>
    </lineage>
</organism>
<proteinExistence type="predicted"/>
<comment type="caution">
    <text evidence="3">The sequence shown here is derived from an EMBL/GenBank/DDBJ whole genome shotgun (WGS) entry which is preliminary data.</text>
</comment>
<dbReference type="AlphaFoldDB" id="A0AA88J3K3"/>
<accession>A0AA88J3K3</accession>
<dbReference type="Gene3D" id="3.30.559.10">
    <property type="entry name" value="Chloramphenicol acetyltransferase-like domain"/>
    <property type="match status" value="1"/>
</dbReference>
<dbReference type="GO" id="GO:0016747">
    <property type="term" value="F:acyltransferase activity, transferring groups other than amino-acyl groups"/>
    <property type="evidence" value="ECO:0007669"/>
    <property type="project" value="UniProtKB-ARBA"/>
</dbReference>
<dbReference type="Proteomes" id="UP001187192">
    <property type="component" value="Unassembled WGS sequence"/>
</dbReference>
<keyword evidence="1" id="KW-0808">Transferase</keyword>
<name>A0AA88J3K3_FICCA</name>
<evidence type="ECO:0000256" key="2">
    <source>
        <dbReference type="ARBA" id="ARBA00023315"/>
    </source>
</evidence>
<dbReference type="PANTHER" id="PTHR31625">
    <property type="match status" value="1"/>
</dbReference>
<protein>
    <submittedName>
        <fullName evidence="3">Uncharacterized protein</fullName>
    </submittedName>
</protein>
<dbReference type="Pfam" id="PF02458">
    <property type="entry name" value="Transferase"/>
    <property type="match status" value="1"/>
</dbReference>
<keyword evidence="2" id="KW-0012">Acyltransferase</keyword>
<dbReference type="InterPro" id="IPR051504">
    <property type="entry name" value="Plant_metabolite_acyltrans"/>
</dbReference>
<evidence type="ECO:0000313" key="3">
    <source>
        <dbReference type="EMBL" id="GMN61205.1"/>
    </source>
</evidence>
<dbReference type="InterPro" id="IPR023213">
    <property type="entry name" value="CAT-like_dom_sf"/>
</dbReference>
<gene>
    <name evidence="3" type="ORF">TIFTF001_030288</name>
</gene>
<evidence type="ECO:0000313" key="4">
    <source>
        <dbReference type="Proteomes" id="UP001187192"/>
    </source>
</evidence>
<reference evidence="3" key="1">
    <citation type="submission" date="2023-07" db="EMBL/GenBank/DDBJ databases">
        <title>draft genome sequence of fig (Ficus carica).</title>
        <authorList>
            <person name="Takahashi T."/>
            <person name="Nishimura K."/>
        </authorList>
    </citation>
    <scope>NUCLEOTIDE SEQUENCE</scope>
</reference>
<dbReference type="EMBL" id="BTGU01000108">
    <property type="protein sequence ID" value="GMN61205.1"/>
    <property type="molecule type" value="Genomic_DNA"/>
</dbReference>
<sequence length="116" mass="12996">MVAAAKAIGKEVTRLLEISSEALTEMTEKSVMKFKEVTERWQYVSVAGSPKLGVYETDFGWGRPKKSESVHVMDSTTFSLAESRDERGGIEVSLALNKDRMSRFSTILEESLLKFV</sequence>
<evidence type="ECO:0000256" key="1">
    <source>
        <dbReference type="ARBA" id="ARBA00022679"/>
    </source>
</evidence>